<keyword evidence="2" id="KW-1185">Reference proteome</keyword>
<name>A0AAE0EUL4_9CHLO</name>
<reference evidence="1 2" key="1">
    <citation type="journal article" date="2015" name="Genome Biol. Evol.">
        <title>Comparative Genomics of a Bacterivorous Green Alga Reveals Evolutionary Causalities and Consequences of Phago-Mixotrophic Mode of Nutrition.</title>
        <authorList>
            <person name="Burns J.A."/>
            <person name="Paasch A."/>
            <person name="Narechania A."/>
            <person name="Kim E."/>
        </authorList>
    </citation>
    <scope>NUCLEOTIDE SEQUENCE [LARGE SCALE GENOMIC DNA]</scope>
    <source>
        <strain evidence="1 2">PLY_AMNH</strain>
    </source>
</reference>
<accession>A0AAE0EUL4</accession>
<comment type="caution">
    <text evidence="1">The sequence shown here is derived from an EMBL/GenBank/DDBJ whole genome shotgun (WGS) entry which is preliminary data.</text>
</comment>
<organism evidence="1 2">
    <name type="scientific">Cymbomonas tetramitiformis</name>
    <dbReference type="NCBI Taxonomy" id="36881"/>
    <lineage>
        <taxon>Eukaryota</taxon>
        <taxon>Viridiplantae</taxon>
        <taxon>Chlorophyta</taxon>
        <taxon>Pyramimonadophyceae</taxon>
        <taxon>Pyramimonadales</taxon>
        <taxon>Pyramimonadaceae</taxon>
        <taxon>Cymbomonas</taxon>
    </lineage>
</organism>
<dbReference type="EMBL" id="LGRX02033903">
    <property type="protein sequence ID" value="KAK3239485.1"/>
    <property type="molecule type" value="Genomic_DNA"/>
</dbReference>
<dbReference type="Proteomes" id="UP001190700">
    <property type="component" value="Unassembled WGS sequence"/>
</dbReference>
<dbReference type="Gene3D" id="2.60.40.10">
    <property type="entry name" value="Immunoglobulins"/>
    <property type="match status" value="1"/>
</dbReference>
<evidence type="ECO:0000313" key="2">
    <source>
        <dbReference type="Proteomes" id="UP001190700"/>
    </source>
</evidence>
<protein>
    <recommendedName>
        <fullName evidence="3">Pesticidal crystal protein Cry22Aa Ig-like domain-containing protein</fullName>
    </recommendedName>
</protein>
<dbReference type="InterPro" id="IPR013783">
    <property type="entry name" value="Ig-like_fold"/>
</dbReference>
<evidence type="ECO:0008006" key="3">
    <source>
        <dbReference type="Google" id="ProtNLM"/>
    </source>
</evidence>
<evidence type="ECO:0000313" key="1">
    <source>
        <dbReference type="EMBL" id="KAK3239485.1"/>
    </source>
</evidence>
<sequence>MAYSTEGTVTFPDLDIAQFDNMTFSTEFHNAFEDQLNAAASVSVFDSTMVEVVSIIASSVDVHFFMWFYSSHHSDNEVDTYIATLNAEPESMFVRSDFQGYGTLTADVQPKIGMPHVTDKEPPAEESRSAEEIWEGPTPILLFGEATLEVPQYSVYTDLGAASDDISDGCLVVTVDQSAVSTLEPTLPGQPHVVYFSASDSDGNTVEAFRKVIVVPACDAPSYLCLELNMCATCITLESGVPDCLCMPGQEQCEAFIEPFVPLIDVRNPTISFTDNIPYSMTSTTALARVYTVEKNTPWVEPGFHIWDETDHDKLLHHLRTFGAAAVDTSVVTPPDEPYIITYDVFDNAGNAAITKVREVHVVDSCGEEEWMCPGGGCSRGQLCENLSTSERDRVMIAHVAQDTQDHEAPRIRLVGPEEVVLEQNTLYGPCDTGVCSVYRLCDWGVKAHDALDGDLTGLVTACAPNASVESLYMYDDVGLGKCGIDTAVPGQYNISYKARNSLGAEAQTVRRITVQAECEPWERLCDSMLTCSERTVCVQDLDLHFESYMPPPESPSTSLELSSSGTVQGELAYVRQGQEYPACQPSQIPTDALPCEPGAVAYAADGRNLTRNVYSCPPAACYHELNACVGHEFASKGTQGCFDPNAEIGSLTDIWFVVYDDSYAQLVRTEVARKVAIRGPKCQDPAKYECGANCGTGNCSEIECWVLEILNLVFNPETPQPNQTVADVADVESPEDLTEMEALLNELAAVRAKNAGIGLDLEVAEDLIAGSPESTGHQALSEGALAMWKGAPALRRLLSASQAQATGLTGEAEHVVAFSSAQGQASNNQDEAEESRIDWSRVMGPSMNLATEELGTAWQQVQSMARDSVTEMLGFTQLGTRLHYHVVGQESIGAGEVFQPPSAGRCLTIVGTRPPSKMLMEAVHADTCRGHCLADMYCSGYAHKPDPQAKFPSKLEGTPMSALKLGGCEIYTTAGTEDEGPPSPMTAAATGTFQWFGFNETDADWACHPGRLPPNKLLSGFVSSILASLPGSWYSEMENGPQLRHMLTPRYRLLHGLRVRVDRREKHASHSCSERFGFLRAPCLSKSVDSSRYGSDPKFSISSNMYDFRLDEADFYNTSEGSADVSSTNKKPYAFYPRLRPEDDGFAPVAEMIVDAGVTWDRAAEVVQYMFEGGIVDEQVRRIDVETVVWNSEAQACHHFCSPLLTPPPCASRHTPKGGVLTSDSASSDAVMGAHAPRRLLLGALVPPFHAHALSACAAWHGLLLPAAGCWNNTRVNAAPPGNCPAAISGMVTPQRV</sequence>
<proteinExistence type="predicted"/>
<gene>
    <name evidence="1" type="ORF">CYMTET_50594</name>
</gene>